<evidence type="ECO:0000313" key="14">
    <source>
        <dbReference type="EMBL" id="TDQ19405.1"/>
    </source>
</evidence>
<organism evidence="14 15">
    <name type="scientific">Algoriphagus boseongensis</name>
    <dbReference type="NCBI Taxonomy" id="1442587"/>
    <lineage>
        <taxon>Bacteria</taxon>
        <taxon>Pseudomonadati</taxon>
        <taxon>Bacteroidota</taxon>
        <taxon>Cytophagia</taxon>
        <taxon>Cytophagales</taxon>
        <taxon>Cyclobacteriaceae</taxon>
        <taxon>Algoriphagus</taxon>
    </lineage>
</organism>
<evidence type="ECO:0000256" key="8">
    <source>
        <dbReference type="ARBA" id="ARBA00022741"/>
    </source>
</evidence>
<evidence type="ECO:0000256" key="13">
    <source>
        <dbReference type="HAMAP-Rule" id="MF_00409"/>
    </source>
</evidence>
<accession>A0A4R6TCG3</accession>
<dbReference type="GO" id="GO:0005524">
    <property type="term" value="F:ATP binding"/>
    <property type="evidence" value="ECO:0007669"/>
    <property type="project" value="UniProtKB-UniRule"/>
</dbReference>
<dbReference type="InterPro" id="IPR003758">
    <property type="entry name" value="LpxK"/>
</dbReference>
<dbReference type="PANTHER" id="PTHR42724:SF1">
    <property type="entry name" value="TETRAACYLDISACCHARIDE 4'-KINASE, MITOCHONDRIAL-RELATED"/>
    <property type="match status" value="1"/>
</dbReference>
<comment type="caution">
    <text evidence="14">The sequence shown here is derived from an EMBL/GenBank/DDBJ whole genome shotgun (WGS) entry which is preliminary data.</text>
</comment>
<evidence type="ECO:0000256" key="11">
    <source>
        <dbReference type="ARBA" id="ARBA00023098"/>
    </source>
</evidence>
<dbReference type="RefSeq" id="WP_133553678.1">
    <property type="nucleotide sequence ID" value="NZ_SNYF01000005.1"/>
</dbReference>
<dbReference type="NCBIfam" id="TIGR00682">
    <property type="entry name" value="lpxK"/>
    <property type="match status" value="1"/>
</dbReference>
<protein>
    <recommendedName>
        <fullName evidence="4 13">Tetraacyldisaccharide 4'-kinase</fullName>
        <ecNumber evidence="3 13">2.7.1.130</ecNumber>
    </recommendedName>
    <alternativeName>
        <fullName evidence="12 13">Lipid A 4'-kinase</fullName>
    </alternativeName>
</protein>
<evidence type="ECO:0000256" key="12">
    <source>
        <dbReference type="ARBA" id="ARBA00029757"/>
    </source>
</evidence>
<dbReference type="Proteomes" id="UP000294535">
    <property type="component" value="Unassembled WGS sequence"/>
</dbReference>
<keyword evidence="11 13" id="KW-0443">Lipid metabolism</keyword>
<feature type="binding site" evidence="13">
    <location>
        <begin position="47"/>
        <end position="54"/>
    </location>
    <ligand>
        <name>ATP</name>
        <dbReference type="ChEBI" id="CHEBI:30616"/>
    </ligand>
</feature>
<dbReference type="AlphaFoldDB" id="A0A4R6TCG3"/>
<comment type="pathway">
    <text evidence="2 13">Glycolipid biosynthesis; lipid IV(A) biosynthesis; lipid IV(A) from (3R)-3-hydroxytetradecanoyl-[acyl-carrier-protein] and UDP-N-acetyl-alpha-D-glucosamine: step 6/6.</text>
</comment>
<gene>
    <name evidence="13" type="primary">lpxK</name>
    <name evidence="14" type="ORF">DFQ04_1226</name>
</gene>
<evidence type="ECO:0000256" key="1">
    <source>
        <dbReference type="ARBA" id="ARBA00002274"/>
    </source>
</evidence>
<evidence type="ECO:0000256" key="7">
    <source>
        <dbReference type="ARBA" id="ARBA00022679"/>
    </source>
</evidence>
<dbReference type="GO" id="GO:0009244">
    <property type="term" value="P:lipopolysaccharide core region biosynthetic process"/>
    <property type="evidence" value="ECO:0007669"/>
    <property type="project" value="TreeGrafter"/>
</dbReference>
<evidence type="ECO:0000256" key="10">
    <source>
        <dbReference type="ARBA" id="ARBA00022840"/>
    </source>
</evidence>
<dbReference type="HAMAP" id="MF_00409">
    <property type="entry name" value="LpxK"/>
    <property type="match status" value="1"/>
</dbReference>
<evidence type="ECO:0000256" key="4">
    <source>
        <dbReference type="ARBA" id="ARBA00016436"/>
    </source>
</evidence>
<evidence type="ECO:0000256" key="2">
    <source>
        <dbReference type="ARBA" id="ARBA00004870"/>
    </source>
</evidence>
<proteinExistence type="inferred from homology"/>
<sequence length="348" mass="39378">MPWYAILLAPVALIFRLVTGVRNFLYDQGLLKSHKGEIPTLVVGNLSVGGTGKTPHVEFLISQFKEEKKIASLSRGYGRKTKGFLQLSLASLPEEVGDEPLQLFQKFKGEIPVFVNEDRVLGIQKIKSLIPQLDLVILDDAFQHRKLKADFYLLLTPYSKPFSRDFLMPMGRLRESRNGAKRADAVIVSKCPGSLSKEEKNQFRNELLPYLSSEVPVLFSSIKYGKPYSLGSEYDFTGKVILISGLADDRLFIDYSRKEYHVLESFSFPDHYSYSEDDLDIFLEAAQIHQSQNPVFLCTEKDAEKLKSLGNGGFLGDFPIFALPIEVYFEPQDREILLNHISKKLAAK</sequence>
<evidence type="ECO:0000256" key="6">
    <source>
        <dbReference type="ARBA" id="ARBA00022556"/>
    </source>
</evidence>
<dbReference type="EC" id="2.7.1.130" evidence="3 13"/>
<comment type="catalytic activity">
    <reaction evidence="13">
        <text>a lipid A disaccharide + ATP = a lipid IVA + ADP + H(+)</text>
        <dbReference type="Rhea" id="RHEA:67840"/>
        <dbReference type="ChEBI" id="CHEBI:15378"/>
        <dbReference type="ChEBI" id="CHEBI:30616"/>
        <dbReference type="ChEBI" id="CHEBI:176343"/>
        <dbReference type="ChEBI" id="CHEBI:176425"/>
        <dbReference type="ChEBI" id="CHEBI:456216"/>
        <dbReference type="EC" id="2.7.1.130"/>
    </reaction>
</comment>
<keyword evidence="15" id="KW-1185">Reference proteome</keyword>
<evidence type="ECO:0000256" key="9">
    <source>
        <dbReference type="ARBA" id="ARBA00022777"/>
    </source>
</evidence>
<evidence type="ECO:0000256" key="3">
    <source>
        <dbReference type="ARBA" id="ARBA00012071"/>
    </source>
</evidence>
<dbReference type="SUPFAM" id="SSF52540">
    <property type="entry name" value="P-loop containing nucleoside triphosphate hydrolases"/>
    <property type="match status" value="1"/>
</dbReference>
<dbReference type="EMBL" id="SNYF01000005">
    <property type="protein sequence ID" value="TDQ19405.1"/>
    <property type="molecule type" value="Genomic_DNA"/>
</dbReference>
<comment type="similarity">
    <text evidence="13">Belongs to the LpxK family.</text>
</comment>
<name>A0A4R6TCG3_9BACT</name>
<keyword evidence="8 13" id="KW-0547">Nucleotide-binding</keyword>
<dbReference type="GO" id="GO:0005886">
    <property type="term" value="C:plasma membrane"/>
    <property type="evidence" value="ECO:0007669"/>
    <property type="project" value="TreeGrafter"/>
</dbReference>
<dbReference type="UniPathway" id="UPA00359">
    <property type="reaction ID" value="UER00482"/>
</dbReference>
<keyword evidence="9 13" id="KW-0418">Kinase</keyword>
<dbReference type="GO" id="GO:0009029">
    <property type="term" value="F:lipid-A 4'-kinase activity"/>
    <property type="evidence" value="ECO:0007669"/>
    <property type="project" value="UniProtKB-UniRule"/>
</dbReference>
<dbReference type="PANTHER" id="PTHR42724">
    <property type="entry name" value="TETRAACYLDISACCHARIDE 4'-KINASE"/>
    <property type="match status" value="1"/>
</dbReference>
<reference evidence="14 15" key="1">
    <citation type="submission" date="2019-03" db="EMBL/GenBank/DDBJ databases">
        <title>Genomic Encyclopedia of Type Strains, Phase III (KMG-III): the genomes of soil and plant-associated and newly described type strains.</title>
        <authorList>
            <person name="Whitman W."/>
        </authorList>
    </citation>
    <scope>NUCLEOTIDE SEQUENCE [LARGE SCALE GENOMIC DNA]</scope>
    <source>
        <strain evidence="14 15">CECT 8446</strain>
    </source>
</reference>
<keyword evidence="10 13" id="KW-0067">ATP-binding</keyword>
<dbReference type="InterPro" id="IPR027417">
    <property type="entry name" value="P-loop_NTPase"/>
</dbReference>
<keyword evidence="5 13" id="KW-0444">Lipid biosynthesis</keyword>
<evidence type="ECO:0000256" key="5">
    <source>
        <dbReference type="ARBA" id="ARBA00022516"/>
    </source>
</evidence>
<keyword evidence="6 13" id="KW-0441">Lipid A biosynthesis</keyword>
<comment type="function">
    <text evidence="1 13">Transfers the gamma-phosphate of ATP to the 4'-position of a tetraacyldisaccharide 1-phosphate intermediate (termed DS-1-P) to form tetraacyldisaccharide 1,4'-bis-phosphate (lipid IVA).</text>
</comment>
<dbReference type="Pfam" id="PF02606">
    <property type="entry name" value="LpxK"/>
    <property type="match status" value="1"/>
</dbReference>
<dbReference type="OrthoDB" id="9766423at2"/>
<keyword evidence="7 13" id="KW-0808">Transferase</keyword>
<dbReference type="GO" id="GO:0009245">
    <property type="term" value="P:lipid A biosynthetic process"/>
    <property type="evidence" value="ECO:0007669"/>
    <property type="project" value="UniProtKB-UniRule"/>
</dbReference>
<evidence type="ECO:0000313" key="15">
    <source>
        <dbReference type="Proteomes" id="UP000294535"/>
    </source>
</evidence>